<evidence type="ECO:0000259" key="1">
    <source>
        <dbReference type="Pfam" id="PF01610"/>
    </source>
</evidence>
<dbReference type="Pfam" id="PF01610">
    <property type="entry name" value="DDE_Tnp_ISL3"/>
    <property type="match status" value="1"/>
</dbReference>
<keyword evidence="3" id="KW-1185">Reference proteome</keyword>
<proteinExistence type="predicted"/>
<gene>
    <name evidence="2" type="ORF">ACFFJD_01970</name>
</gene>
<dbReference type="EMBL" id="JBHLWV010000006">
    <property type="protein sequence ID" value="MFC0313620.1"/>
    <property type="molecule type" value="Genomic_DNA"/>
</dbReference>
<dbReference type="PANTHER" id="PTHR33498">
    <property type="entry name" value="TRANSPOSASE FOR INSERTION SEQUENCE ELEMENT IS1557"/>
    <property type="match status" value="1"/>
</dbReference>
<feature type="domain" description="Transposase IS204/IS1001/IS1096/IS1165 DDE" evidence="1">
    <location>
        <begin position="168"/>
        <end position="427"/>
    </location>
</feature>
<dbReference type="PANTHER" id="PTHR33498:SF1">
    <property type="entry name" value="TRANSPOSASE FOR INSERTION SEQUENCE ELEMENT IS1557"/>
    <property type="match status" value="1"/>
</dbReference>
<name>A0ABV6H486_9ACTN</name>
<dbReference type="NCBIfam" id="NF033550">
    <property type="entry name" value="transpos_ISL3"/>
    <property type="match status" value="1"/>
</dbReference>
<dbReference type="InterPro" id="IPR002560">
    <property type="entry name" value="Transposase_DDE"/>
</dbReference>
<reference evidence="2 3" key="1">
    <citation type="submission" date="2024-09" db="EMBL/GenBank/DDBJ databases">
        <authorList>
            <person name="Sun Q."/>
            <person name="Mori K."/>
        </authorList>
    </citation>
    <scope>NUCLEOTIDE SEQUENCE [LARGE SCALE GENOMIC DNA]</scope>
    <source>
        <strain evidence="2 3">CCM 7957</strain>
    </source>
</reference>
<protein>
    <submittedName>
        <fullName evidence="2">ISL3 family transposase</fullName>
    </submittedName>
</protein>
<accession>A0ABV6H486</accession>
<evidence type="ECO:0000313" key="3">
    <source>
        <dbReference type="Proteomes" id="UP001589783"/>
    </source>
</evidence>
<sequence length="444" mass="49751">MPNASVRAGFTCPDLTTFCRLDELDLVVTGQRLEPGRAVLACRVLTSDEWCRRCGAEGTPRDTVVRRLAHEPLGWRPTVLEVAVRRYRCIGCGHVWRQDTTRAAEPRARLSRRGLRWALEALVVQHLTIARIAEALDVAWDTANDAVLAEGKRVLIDDEHRLNGVKVVGVDEHAWRHTRRGDKYVTVIVDLTPVRDGTGPARLLDMVEGRSKQAFKTWLTERDEAWREGIEVIAMDGFTGFKTAAVEELPDVVTVMDPFHVTRLAGEALDECRRRVQQSIHGHRGRKDDPLYSARRTLATGAGLLTDKQIDRLQRLFDPAIHGDAHVEVEATWGIYQRMIAAYRHEDRRCGRQLMTALIDSVSTGVPPALVEVAKLGRTLKKRADDVLAYFDRPGTSNGPTEAINGRLEHLRGSALGFRNLTNYIARSLLEAGGFRPRLHPRLG</sequence>
<dbReference type="Proteomes" id="UP001589783">
    <property type="component" value="Unassembled WGS sequence"/>
</dbReference>
<dbReference type="InterPro" id="IPR047951">
    <property type="entry name" value="Transpos_ISL3"/>
</dbReference>
<dbReference type="RefSeq" id="WP_246997549.1">
    <property type="nucleotide sequence ID" value="NZ_JBHLWV010000006.1"/>
</dbReference>
<comment type="caution">
    <text evidence="2">The sequence shown here is derived from an EMBL/GenBank/DDBJ whole genome shotgun (WGS) entry which is preliminary data.</text>
</comment>
<evidence type="ECO:0000313" key="2">
    <source>
        <dbReference type="EMBL" id="MFC0313620.1"/>
    </source>
</evidence>
<organism evidence="2 3">
    <name type="scientific">Gordonia phosphorivorans</name>
    <dbReference type="NCBI Taxonomy" id="1056982"/>
    <lineage>
        <taxon>Bacteria</taxon>
        <taxon>Bacillati</taxon>
        <taxon>Actinomycetota</taxon>
        <taxon>Actinomycetes</taxon>
        <taxon>Mycobacteriales</taxon>
        <taxon>Gordoniaceae</taxon>
        <taxon>Gordonia</taxon>
    </lineage>
</organism>